<evidence type="ECO:0000313" key="3">
    <source>
        <dbReference type="Proteomes" id="UP000092600"/>
    </source>
</evidence>
<evidence type="ECO:0000313" key="2">
    <source>
        <dbReference type="EMBL" id="OAY78896.1"/>
    </source>
</evidence>
<organism evidence="2 3">
    <name type="scientific">Ananas comosus</name>
    <name type="common">Pineapple</name>
    <name type="synonym">Ananas ananas</name>
    <dbReference type="NCBI Taxonomy" id="4615"/>
    <lineage>
        <taxon>Eukaryota</taxon>
        <taxon>Viridiplantae</taxon>
        <taxon>Streptophyta</taxon>
        <taxon>Embryophyta</taxon>
        <taxon>Tracheophyta</taxon>
        <taxon>Spermatophyta</taxon>
        <taxon>Magnoliopsida</taxon>
        <taxon>Liliopsida</taxon>
        <taxon>Poales</taxon>
        <taxon>Bromeliaceae</taxon>
        <taxon>Bromelioideae</taxon>
        <taxon>Ananas</taxon>
    </lineage>
</organism>
<dbReference type="EMBL" id="LSRQ01001188">
    <property type="protein sequence ID" value="OAY78896.1"/>
    <property type="molecule type" value="Genomic_DNA"/>
</dbReference>
<sequence length="306" mass="33340">MTYLPCARLTLLRSTITTTNADAMFAKIIKCGGREVPKFESFSVDPSPSPPRSSPSTTPPPLLSPSSPSIIVAIVVAASSPLGESGGGDDGYIHGFWSIGRTCLSWSDGPKPPRPPPPPPGASTPSPRQFGVWAVLVRSARAAGLCPAWHCPGLSGQARVLQYQSGAAARPETVGRPARFTSQSLLLSAAFCFLSEKLRETEDRNGSKKLRETGDRNKPTTEMASKCVALLFPTIQPLRTHLHLHLHLHPNSNSHHHHHHHHRRRRRLAIRAQNSHSPQQQLNLSVLRFTLGKRNKHSLTALLSSN</sequence>
<comment type="caution">
    <text evidence="2">The sequence shown here is derived from an EMBL/GenBank/DDBJ whole genome shotgun (WGS) entry which is preliminary data.</text>
</comment>
<dbReference type="AlphaFoldDB" id="A0A199VPQ3"/>
<proteinExistence type="predicted"/>
<feature type="region of interest" description="Disordered" evidence="1">
    <location>
        <begin position="40"/>
        <end position="63"/>
    </location>
</feature>
<evidence type="ECO:0000256" key="1">
    <source>
        <dbReference type="SAM" id="MobiDB-lite"/>
    </source>
</evidence>
<feature type="compositionally biased region" description="Pro residues" evidence="1">
    <location>
        <begin position="47"/>
        <end position="63"/>
    </location>
</feature>
<name>A0A199VPQ3_ANACO</name>
<accession>A0A199VPQ3</accession>
<feature type="compositionally biased region" description="Pro residues" evidence="1">
    <location>
        <begin position="110"/>
        <end position="122"/>
    </location>
</feature>
<dbReference type="Proteomes" id="UP000092600">
    <property type="component" value="Unassembled WGS sequence"/>
</dbReference>
<reference evidence="2 3" key="1">
    <citation type="journal article" date="2016" name="DNA Res.">
        <title>The draft genome of MD-2 pineapple using hybrid error correction of long reads.</title>
        <authorList>
            <person name="Redwan R.M."/>
            <person name="Saidin A."/>
            <person name="Kumar S.V."/>
        </authorList>
    </citation>
    <scope>NUCLEOTIDE SEQUENCE [LARGE SCALE GENOMIC DNA]</scope>
    <source>
        <strain evidence="3">cv. MD2</strain>
        <tissue evidence="2">Leaf</tissue>
    </source>
</reference>
<gene>
    <name evidence="2" type="ORF">ACMD2_07831</name>
</gene>
<protein>
    <submittedName>
        <fullName evidence="2">Uncharacterized protein</fullName>
    </submittedName>
</protein>
<feature type="region of interest" description="Disordered" evidence="1">
    <location>
        <begin position="107"/>
        <end position="127"/>
    </location>
</feature>